<reference evidence="1" key="1">
    <citation type="submission" date="2023-10" db="EMBL/GenBank/DDBJ databases">
        <title>Development of a sustainable strategy for remediation of hydrocarbon-contaminated territories based on the waste exchange concept.</title>
        <authorList>
            <person name="Krivoruchko A."/>
        </authorList>
    </citation>
    <scope>NUCLEOTIDE SEQUENCE</scope>
    <source>
        <strain evidence="1">IEGM 68</strain>
    </source>
</reference>
<comment type="caution">
    <text evidence="1">The sequence shown here is derived from an EMBL/GenBank/DDBJ whole genome shotgun (WGS) entry which is preliminary data.</text>
</comment>
<dbReference type="AlphaFoldDB" id="A0AAE5A9S0"/>
<gene>
    <name evidence="1" type="ORF">R4315_26815</name>
</gene>
<evidence type="ECO:0000313" key="1">
    <source>
        <dbReference type="EMBL" id="MDV7268134.1"/>
    </source>
</evidence>
<sequence length="82" mass="8784">MSKESDLTRVLTAARRIREGVRLRAVRGESVGILQAWGGCTTAQAGHAFDQNSSADGCSVEAARLRELVNAAANGRNDPDWD</sequence>
<dbReference type="RefSeq" id="WP_213572073.1">
    <property type="nucleotide sequence ID" value="NZ_JAWLUP010000133.1"/>
</dbReference>
<name>A0AAE5A9S0_9NOCA</name>
<dbReference type="Proteomes" id="UP001185863">
    <property type="component" value="Unassembled WGS sequence"/>
</dbReference>
<organism evidence="1 2">
    <name type="scientific">Rhodococcus oxybenzonivorans</name>
    <dbReference type="NCBI Taxonomy" id="1990687"/>
    <lineage>
        <taxon>Bacteria</taxon>
        <taxon>Bacillati</taxon>
        <taxon>Actinomycetota</taxon>
        <taxon>Actinomycetes</taxon>
        <taxon>Mycobacteriales</taxon>
        <taxon>Nocardiaceae</taxon>
        <taxon>Rhodococcus</taxon>
    </lineage>
</organism>
<dbReference type="EMBL" id="JAWLUP010000133">
    <property type="protein sequence ID" value="MDV7268134.1"/>
    <property type="molecule type" value="Genomic_DNA"/>
</dbReference>
<protein>
    <submittedName>
        <fullName evidence="1">Uncharacterized protein</fullName>
    </submittedName>
</protein>
<evidence type="ECO:0000313" key="2">
    <source>
        <dbReference type="Proteomes" id="UP001185863"/>
    </source>
</evidence>
<proteinExistence type="predicted"/>
<accession>A0AAE5A9S0</accession>